<comment type="caution">
    <text evidence="1">The sequence shown here is derived from an EMBL/GenBank/DDBJ whole genome shotgun (WGS) entry which is preliminary data.</text>
</comment>
<evidence type="ECO:0000313" key="1">
    <source>
        <dbReference type="EMBL" id="MEK9500914.1"/>
    </source>
</evidence>
<dbReference type="SUPFAM" id="SSF69635">
    <property type="entry name" value="Type III secretory system chaperone-like"/>
    <property type="match status" value="1"/>
</dbReference>
<dbReference type="RefSeq" id="WP_405279319.1">
    <property type="nucleotide sequence ID" value="NZ_CP144380.1"/>
</dbReference>
<gene>
    <name evidence="1" type="ORF">WI372_08000</name>
</gene>
<dbReference type="Proteomes" id="UP001484239">
    <property type="component" value="Unassembled WGS sequence"/>
</dbReference>
<name>A0ABU9E9Y9_9BACT</name>
<reference evidence="1 2" key="1">
    <citation type="submission" date="2024-02" db="EMBL/GenBank/DDBJ databases">
        <title>A novel Gemmatimonadota bacterium.</title>
        <authorList>
            <person name="Du Z.-J."/>
            <person name="Ye Y.-Q."/>
        </authorList>
    </citation>
    <scope>NUCLEOTIDE SEQUENCE [LARGE SCALE GENOMIC DNA]</scope>
    <source>
        <strain evidence="1 2">DH-20</strain>
    </source>
</reference>
<protein>
    <submittedName>
        <fullName evidence="1">YbjN domain-containing protein</fullName>
    </submittedName>
</protein>
<accession>A0ABU9E9Y9</accession>
<keyword evidence="2" id="KW-1185">Reference proteome</keyword>
<evidence type="ECO:0000313" key="2">
    <source>
        <dbReference type="Proteomes" id="UP001484239"/>
    </source>
</evidence>
<dbReference type="EMBL" id="JBBHLI010000003">
    <property type="protein sequence ID" value="MEK9500914.1"/>
    <property type="molecule type" value="Genomic_DNA"/>
</dbReference>
<dbReference type="InterPro" id="IPR054345">
    <property type="entry name" value="Tir-like"/>
</dbReference>
<dbReference type="Pfam" id="PF22550">
    <property type="entry name" value="CesT_Tir_1"/>
    <property type="match status" value="1"/>
</dbReference>
<dbReference type="Gene3D" id="3.30.1460.10">
    <property type="match status" value="1"/>
</dbReference>
<sequence length="134" mass="14843">MVTREDLESFLIRLDVEYQELDEGMFLVRTRNGGYPLVMSYAPPLLLLRMKVMDLPDGSGNEALYRTLLELNASDVVHGAYGIEDGELIISDTLELETLDFVEIQASVESIHLAASGHMERIRDLAGVAGTEEG</sequence>
<proteinExistence type="predicted"/>
<organism evidence="1 2">
    <name type="scientific">Gaopeijia maritima</name>
    <dbReference type="NCBI Taxonomy" id="3119007"/>
    <lineage>
        <taxon>Bacteria</taxon>
        <taxon>Pseudomonadati</taxon>
        <taxon>Gemmatimonadota</taxon>
        <taxon>Longimicrobiia</taxon>
        <taxon>Gaopeijiales</taxon>
        <taxon>Gaopeijiaceae</taxon>
        <taxon>Gaopeijia</taxon>
    </lineage>
</organism>